<dbReference type="EMBL" id="CAJNOH010000022">
    <property type="protein sequence ID" value="CAF0770581.1"/>
    <property type="molecule type" value="Genomic_DNA"/>
</dbReference>
<dbReference type="EMBL" id="CAJNOU010000106">
    <property type="protein sequence ID" value="CAF0867828.1"/>
    <property type="molecule type" value="Genomic_DNA"/>
</dbReference>
<name>A0A818HZQ3_9BILA</name>
<comment type="caution">
    <text evidence="6">The sequence shown here is derived from an EMBL/GenBank/DDBJ whole genome shotgun (WGS) entry which is preliminary data.</text>
</comment>
<dbReference type="EMBL" id="CAJNOO010000035">
    <property type="protein sequence ID" value="CAF0759981.1"/>
    <property type="molecule type" value="Genomic_DNA"/>
</dbReference>
<evidence type="ECO:0000313" key="2">
    <source>
        <dbReference type="EMBL" id="CAF0770581.1"/>
    </source>
</evidence>
<evidence type="ECO:0000313" key="7">
    <source>
        <dbReference type="EMBL" id="CAF3656705.1"/>
    </source>
</evidence>
<organism evidence="6 8">
    <name type="scientific">Rotaria sordida</name>
    <dbReference type="NCBI Taxonomy" id="392033"/>
    <lineage>
        <taxon>Eukaryota</taxon>
        <taxon>Metazoa</taxon>
        <taxon>Spiralia</taxon>
        <taxon>Gnathifera</taxon>
        <taxon>Rotifera</taxon>
        <taxon>Eurotatoria</taxon>
        <taxon>Bdelloidea</taxon>
        <taxon>Philodinida</taxon>
        <taxon>Philodinidae</taxon>
        <taxon>Rotaria</taxon>
    </lineage>
</organism>
<proteinExistence type="predicted"/>
<dbReference type="Proteomes" id="UP000663882">
    <property type="component" value="Unassembled WGS sequence"/>
</dbReference>
<evidence type="ECO:0000313" key="8">
    <source>
        <dbReference type="Proteomes" id="UP000663823"/>
    </source>
</evidence>
<protein>
    <submittedName>
        <fullName evidence="6">Uncharacterized protein</fullName>
    </submittedName>
</protein>
<dbReference type="AlphaFoldDB" id="A0A818HZQ3"/>
<evidence type="ECO:0000313" key="4">
    <source>
        <dbReference type="EMBL" id="CAF0814033.1"/>
    </source>
</evidence>
<reference evidence="6" key="1">
    <citation type="submission" date="2021-02" db="EMBL/GenBank/DDBJ databases">
        <authorList>
            <person name="Nowell W R."/>
        </authorList>
    </citation>
    <scope>NUCLEOTIDE SEQUENCE</scope>
</reference>
<dbReference type="Proteomes" id="UP000663874">
    <property type="component" value="Unassembled WGS sequence"/>
</dbReference>
<evidence type="ECO:0000313" key="5">
    <source>
        <dbReference type="EMBL" id="CAF0867828.1"/>
    </source>
</evidence>
<evidence type="ECO:0000313" key="3">
    <source>
        <dbReference type="EMBL" id="CAF0806911.1"/>
    </source>
</evidence>
<dbReference type="EMBL" id="CAJOAX010000130">
    <property type="protein sequence ID" value="CAF3517467.1"/>
    <property type="molecule type" value="Genomic_DNA"/>
</dbReference>
<keyword evidence="9" id="KW-1185">Reference proteome</keyword>
<dbReference type="EMBL" id="CAJOBE010000543">
    <property type="protein sequence ID" value="CAF3656705.1"/>
    <property type="molecule type" value="Genomic_DNA"/>
</dbReference>
<dbReference type="Proteomes" id="UP000663889">
    <property type="component" value="Unassembled WGS sequence"/>
</dbReference>
<accession>A0A818HZQ3</accession>
<evidence type="ECO:0000313" key="9">
    <source>
        <dbReference type="Proteomes" id="UP000663870"/>
    </source>
</evidence>
<evidence type="ECO:0000313" key="1">
    <source>
        <dbReference type="EMBL" id="CAF0759981.1"/>
    </source>
</evidence>
<dbReference type="EMBL" id="CAJNOL010000064">
    <property type="protein sequence ID" value="CAF0806911.1"/>
    <property type="molecule type" value="Genomic_DNA"/>
</dbReference>
<dbReference type="Proteomes" id="UP000663854">
    <property type="component" value="Unassembled WGS sequence"/>
</dbReference>
<dbReference type="OrthoDB" id="9975371at2759"/>
<sequence length="136" mass="15204">MKLSTGISQKLSSNIVKLNWILVLATILFVCCSCINSKPTDFEQLSEHQMLDSIYPTILFTDDLVERAAPRLGRASPRLGRASPRLGRHIPAHILSHLNHADRYYIGDDDATYDYPLEVDSSLNGRRAAPRLGRSV</sequence>
<dbReference type="Proteomes" id="UP000663823">
    <property type="component" value="Unassembled WGS sequence"/>
</dbReference>
<dbReference type="Proteomes" id="UP000663870">
    <property type="component" value="Unassembled WGS sequence"/>
</dbReference>
<evidence type="ECO:0000313" key="6">
    <source>
        <dbReference type="EMBL" id="CAF3517467.1"/>
    </source>
</evidence>
<dbReference type="EMBL" id="CAJNOL010000070">
    <property type="protein sequence ID" value="CAF0814033.1"/>
    <property type="molecule type" value="Genomic_DNA"/>
</dbReference>
<gene>
    <name evidence="7" type="ORF">FNK824_LOCUS6303</name>
    <name evidence="3" type="ORF">JXQ802_LOCUS4526</name>
    <name evidence="4" type="ORF">JXQ802_LOCUS4859</name>
    <name evidence="6" type="ORF">OTI717_LOCUS2615</name>
    <name evidence="2" type="ORF">PYM288_LOCUS3086</name>
    <name evidence="1" type="ORF">RFH988_LOCUS1780</name>
    <name evidence="5" type="ORF">SEV965_LOCUS3952</name>
</gene>